<evidence type="ECO:0008006" key="4">
    <source>
        <dbReference type="Google" id="ProtNLM"/>
    </source>
</evidence>
<proteinExistence type="predicted"/>
<name>A0ABY9DAT2_VITVI</name>
<evidence type="ECO:0000313" key="3">
    <source>
        <dbReference type="Proteomes" id="UP001227230"/>
    </source>
</evidence>
<dbReference type="Pfam" id="PF14223">
    <property type="entry name" value="Retrotran_gag_2"/>
    <property type="match status" value="1"/>
</dbReference>
<dbReference type="EMBL" id="CP126662">
    <property type="protein sequence ID" value="WKA04759.1"/>
    <property type="molecule type" value="Genomic_DNA"/>
</dbReference>
<protein>
    <recommendedName>
        <fullName evidence="4">Retrovirus-related Pol polyprotein from transposon TNT 1-94</fullName>
    </recommendedName>
</protein>
<organism evidence="2 3">
    <name type="scientific">Vitis vinifera</name>
    <name type="common">Grape</name>
    <dbReference type="NCBI Taxonomy" id="29760"/>
    <lineage>
        <taxon>Eukaryota</taxon>
        <taxon>Viridiplantae</taxon>
        <taxon>Streptophyta</taxon>
        <taxon>Embryophyta</taxon>
        <taxon>Tracheophyta</taxon>
        <taxon>Spermatophyta</taxon>
        <taxon>Magnoliopsida</taxon>
        <taxon>eudicotyledons</taxon>
        <taxon>Gunneridae</taxon>
        <taxon>Pentapetalae</taxon>
        <taxon>rosids</taxon>
        <taxon>Vitales</taxon>
        <taxon>Vitaceae</taxon>
        <taxon>Viteae</taxon>
        <taxon>Vitis</taxon>
    </lineage>
</organism>
<dbReference type="Proteomes" id="UP001227230">
    <property type="component" value="Chromosome 15"/>
</dbReference>
<reference evidence="2 3" key="1">
    <citation type="journal article" date="2023" name="Hortic Res">
        <title>The complete reference genome for grapevine (Vitis vinifera L.) genetics and breeding.</title>
        <authorList>
            <person name="Shi X."/>
            <person name="Cao S."/>
            <person name="Wang X."/>
            <person name="Huang S."/>
            <person name="Wang Y."/>
            <person name="Liu Z."/>
            <person name="Liu W."/>
            <person name="Leng X."/>
            <person name="Peng Y."/>
            <person name="Wang N."/>
            <person name="Wang Y."/>
            <person name="Ma Z."/>
            <person name="Xu X."/>
            <person name="Zhang F."/>
            <person name="Xue H."/>
            <person name="Zhong H."/>
            <person name="Wang Y."/>
            <person name="Zhang K."/>
            <person name="Velt A."/>
            <person name="Avia K."/>
            <person name="Holtgrawe D."/>
            <person name="Grimplet J."/>
            <person name="Matus J.T."/>
            <person name="Ware D."/>
            <person name="Wu X."/>
            <person name="Wang H."/>
            <person name="Liu C."/>
            <person name="Fang Y."/>
            <person name="Rustenholz C."/>
            <person name="Cheng Z."/>
            <person name="Xiao H."/>
            <person name="Zhou Y."/>
        </authorList>
    </citation>
    <scope>NUCLEOTIDE SEQUENCE [LARGE SCALE GENOMIC DNA]</scope>
    <source>
        <strain evidence="3">cv. Pinot noir / PN40024</strain>
        <tissue evidence="2">Leaf</tissue>
    </source>
</reference>
<gene>
    <name evidence="2" type="ORF">VitviT2T_022766</name>
</gene>
<feature type="compositionally biased region" description="Basic and acidic residues" evidence="1">
    <location>
        <begin position="200"/>
        <end position="212"/>
    </location>
</feature>
<evidence type="ECO:0000256" key="1">
    <source>
        <dbReference type="SAM" id="MobiDB-lite"/>
    </source>
</evidence>
<feature type="region of interest" description="Disordered" evidence="1">
    <location>
        <begin position="200"/>
        <end position="221"/>
    </location>
</feature>
<keyword evidence="3" id="KW-1185">Reference proteome</keyword>
<evidence type="ECO:0000313" key="2">
    <source>
        <dbReference type="EMBL" id="WKA04759.1"/>
    </source>
</evidence>
<accession>A0ABY9DAT2</accession>
<sequence>MITTIGAVSVDRVLGNLSMAVTKFEVDMFTGENSFSLWRIKIKSLLVHQSLTATISREELAAMFDTSKATSIQQKAHSVILLFLGNEVLREVSEETTAVKVWERLEALYLKRSLANRLYLKKRSYSLHIDEFNKVILDLENIDIKVEKEDQAILLLSYLPKVYDHFLETLLHGKQTLTMSKVKVSLNSKEMYMKSENKEVVNEHEEEQRKGIQETIEGSLA</sequence>